<dbReference type="EMBL" id="KZ825584">
    <property type="protein sequence ID" value="PYI26857.1"/>
    <property type="molecule type" value="Genomic_DNA"/>
</dbReference>
<dbReference type="SUPFAM" id="SSF48576">
    <property type="entry name" value="Terpenoid synthases"/>
    <property type="match status" value="1"/>
</dbReference>
<name>A0A2V5IS97_9EURO</name>
<protein>
    <submittedName>
        <fullName evidence="1">Terpenoid synthase</fullName>
    </submittedName>
</protein>
<dbReference type="InterPro" id="IPR008949">
    <property type="entry name" value="Isoprenoid_synthase_dom_sf"/>
</dbReference>
<proteinExistence type="predicted"/>
<evidence type="ECO:0000313" key="2">
    <source>
        <dbReference type="Proteomes" id="UP000248817"/>
    </source>
</evidence>
<sequence>MKPTERSFLPTSAAATATPVAAREIFSFLRTGRAPPNPNSPAQHDICVGPEASRVPWPTSFPAARQCRYWEAAQTACERLIHESRVLRSREGKLLPKGFLCADSNHDVLTRQERAIVDTAVSAAIYIVPNAPVERIKIIAQLFMLLWTHDEMLTAFPLFQGETVVDTITQYMYDLSKNDGSIPENTIVSSIELSPELLNEGHGLLRVVLGHFCSFVFFTREQQRTQFQDIRDFLNYRATDIAADFVSACIRFGNQLDLNAQELKGVQHLVDVASDHMTLINDLFSFNKEKKASIEEGALFLNTVHYIETVLEINSLLAKDVTLSLAQDYEAKIEAEIMRLRQGPPLGHQQWSYVYAMVEAASGNLLFSITSIRYGAKTT</sequence>
<dbReference type="Pfam" id="PF19086">
    <property type="entry name" value="Terpene_syn_C_2"/>
    <property type="match status" value="1"/>
</dbReference>
<dbReference type="AlphaFoldDB" id="A0A2V5IS97"/>
<keyword evidence="2" id="KW-1185">Reference proteome</keyword>
<gene>
    <name evidence="1" type="ORF">BP00DRAFT_354867</name>
</gene>
<dbReference type="Gene3D" id="1.10.600.10">
    <property type="entry name" value="Farnesyl Diphosphate Synthase"/>
    <property type="match status" value="1"/>
</dbReference>
<reference evidence="1 2" key="1">
    <citation type="submission" date="2018-02" db="EMBL/GenBank/DDBJ databases">
        <title>The genomes of Aspergillus section Nigri reveals drivers in fungal speciation.</title>
        <authorList>
            <consortium name="DOE Joint Genome Institute"/>
            <person name="Vesth T.C."/>
            <person name="Nybo J."/>
            <person name="Theobald S."/>
            <person name="Brandl J."/>
            <person name="Frisvad J.C."/>
            <person name="Nielsen K.F."/>
            <person name="Lyhne E.K."/>
            <person name="Kogle M.E."/>
            <person name="Kuo A."/>
            <person name="Riley R."/>
            <person name="Clum A."/>
            <person name="Nolan M."/>
            <person name="Lipzen A."/>
            <person name="Salamov A."/>
            <person name="Henrissat B."/>
            <person name="Wiebenga A."/>
            <person name="De vries R.P."/>
            <person name="Grigoriev I.V."/>
            <person name="Mortensen U.H."/>
            <person name="Andersen M.R."/>
            <person name="Baker S.E."/>
        </authorList>
    </citation>
    <scope>NUCLEOTIDE SEQUENCE [LARGE SCALE GENOMIC DNA]</scope>
    <source>
        <strain evidence="1 2">CBS 114.80</strain>
    </source>
</reference>
<dbReference type="Proteomes" id="UP000248817">
    <property type="component" value="Unassembled WGS sequence"/>
</dbReference>
<accession>A0A2V5IS97</accession>
<evidence type="ECO:0000313" key="1">
    <source>
        <dbReference type="EMBL" id="PYI26857.1"/>
    </source>
</evidence>
<organism evidence="1 2">
    <name type="scientific">Aspergillus indologenus CBS 114.80</name>
    <dbReference type="NCBI Taxonomy" id="1450541"/>
    <lineage>
        <taxon>Eukaryota</taxon>
        <taxon>Fungi</taxon>
        <taxon>Dikarya</taxon>
        <taxon>Ascomycota</taxon>
        <taxon>Pezizomycotina</taxon>
        <taxon>Eurotiomycetes</taxon>
        <taxon>Eurotiomycetidae</taxon>
        <taxon>Eurotiales</taxon>
        <taxon>Aspergillaceae</taxon>
        <taxon>Aspergillus</taxon>
        <taxon>Aspergillus subgen. Circumdati</taxon>
    </lineage>
</organism>